<dbReference type="EMBL" id="MU003728">
    <property type="protein sequence ID" value="KAF2801687.1"/>
    <property type="molecule type" value="Genomic_DNA"/>
</dbReference>
<name>A0A6A6Y1K5_9PEZI</name>
<sequence>MHHGARGHRPPAILHAVVTRTTTRPPRQKSSLLARQSDAYSTDHIVLLDRPAGRIPVRELQQDLLVKGNTPASKSRRPSCYSMSPVDIEPRPVSTLMRISGTNNSAKTFQTFDRGVLSSQPPTSPQSKLKRSADDNDGYYWYTRHGQFQGHDYTAVCPQVNSLHHTIHELREQDSPKDCLLIDQSLDGTPSGKCSPQGTPAQSPAPSWGTLGEGIPRGKSYTPRLGFSDARKTNRAEDDISRRHNKKSTQTCFDGANGNHVTGKRDWEPLAIPHDKRKLGVTSIRVPSPRQHNDRSLQRKLGEPLTTSRGQWKFGVTLSWVPKPETTQRRELQTCFGKVIGNSPETKETGVTFE</sequence>
<dbReference type="AlphaFoldDB" id="A0A6A6Y1K5"/>
<reference evidence="2 4" key="1">
    <citation type="journal article" date="2020" name="Stud. Mycol.">
        <title>101 Dothideomycetes genomes: a test case for predicting lifestyles and emergence of pathogens.</title>
        <authorList>
            <person name="Haridas S."/>
            <person name="Albert R."/>
            <person name="Binder M."/>
            <person name="Bloem J."/>
            <person name="Labutti K."/>
            <person name="Salamov A."/>
            <person name="Andreopoulos B."/>
            <person name="Baker S."/>
            <person name="Barry K."/>
            <person name="Bills G."/>
            <person name="Bluhm B."/>
            <person name="Cannon C."/>
            <person name="Castanera R."/>
            <person name="Culley D."/>
            <person name="Daum C."/>
            <person name="Ezra D."/>
            <person name="Gonzalez J."/>
            <person name="Henrissat B."/>
            <person name="Kuo A."/>
            <person name="Liang C."/>
            <person name="Lipzen A."/>
            <person name="Lutzoni F."/>
            <person name="Magnuson J."/>
            <person name="Mondo S."/>
            <person name="Nolan M."/>
            <person name="Ohm R."/>
            <person name="Pangilinan J."/>
            <person name="Park H.-J."/>
            <person name="Ramirez L."/>
            <person name="Alfaro M."/>
            <person name="Sun H."/>
            <person name="Tritt A."/>
            <person name="Yoshinaga Y."/>
            <person name="Zwiers L.-H."/>
            <person name="Turgeon B."/>
            <person name="Goodwin S."/>
            <person name="Spatafora J."/>
            <person name="Crous P."/>
            <person name="Grigoriev I."/>
        </authorList>
    </citation>
    <scope>NUCLEOTIDE SEQUENCE</scope>
    <source>
        <strain evidence="2 4">CBS 304.34</strain>
    </source>
</reference>
<feature type="compositionally biased region" description="Basic and acidic residues" evidence="1">
    <location>
        <begin position="229"/>
        <end position="242"/>
    </location>
</feature>
<accession>A0A6A6Y1K5</accession>
<keyword evidence="3" id="KW-1185">Reference proteome</keyword>
<evidence type="ECO:0000256" key="1">
    <source>
        <dbReference type="SAM" id="MobiDB-lite"/>
    </source>
</evidence>
<dbReference type="Proteomes" id="UP000504636">
    <property type="component" value="Unplaced"/>
</dbReference>
<evidence type="ECO:0000313" key="3">
    <source>
        <dbReference type="Proteomes" id="UP000504636"/>
    </source>
</evidence>
<dbReference type="GeneID" id="54463471"/>
<evidence type="ECO:0000313" key="4">
    <source>
        <dbReference type="RefSeq" id="XP_033568651.1"/>
    </source>
</evidence>
<dbReference type="RefSeq" id="XP_033568651.1">
    <property type="nucleotide sequence ID" value="XM_033722578.1"/>
</dbReference>
<reference evidence="4" key="3">
    <citation type="submission" date="2025-04" db="UniProtKB">
        <authorList>
            <consortium name="RefSeq"/>
        </authorList>
    </citation>
    <scope>IDENTIFICATION</scope>
    <source>
        <strain evidence="4">CBS 304.34</strain>
    </source>
</reference>
<protein>
    <submittedName>
        <fullName evidence="2 4">Uncharacterized protein</fullName>
    </submittedName>
</protein>
<evidence type="ECO:0000313" key="2">
    <source>
        <dbReference type="EMBL" id="KAF2801687.1"/>
    </source>
</evidence>
<feature type="compositionally biased region" description="Polar residues" evidence="1">
    <location>
        <begin position="188"/>
        <end position="205"/>
    </location>
</feature>
<gene>
    <name evidence="2 4" type="ORF">BDZ99DRAFT_483476</name>
</gene>
<feature type="compositionally biased region" description="Polar residues" evidence="1">
    <location>
        <begin position="110"/>
        <end position="127"/>
    </location>
</feature>
<reference evidence="4" key="2">
    <citation type="submission" date="2020-04" db="EMBL/GenBank/DDBJ databases">
        <authorList>
            <consortium name="NCBI Genome Project"/>
        </authorList>
    </citation>
    <scope>NUCLEOTIDE SEQUENCE</scope>
    <source>
        <strain evidence="4">CBS 304.34</strain>
    </source>
</reference>
<organism evidence="2">
    <name type="scientific">Mytilinidion resinicola</name>
    <dbReference type="NCBI Taxonomy" id="574789"/>
    <lineage>
        <taxon>Eukaryota</taxon>
        <taxon>Fungi</taxon>
        <taxon>Dikarya</taxon>
        <taxon>Ascomycota</taxon>
        <taxon>Pezizomycotina</taxon>
        <taxon>Dothideomycetes</taxon>
        <taxon>Pleosporomycetidae</taxon>
        <taxon>Mytilinidiales</taxon>
        <taxon>Mytilinidiaceae</taxon>
        <taxon>Mytilinidion</taxon>
    </lineage>
</organism>
<feature type="region of interest" description="Disordered" evidence="1">
    <location>
        <begin position="110"/>
        <end position="135"/>
    </location>
</feature>
<feature type="region of interest" description="Disordered" evidence="1">
    <location>
        <begin position="188"/>
        <end position="266"/>
    </location>
</feature>
<feature type="region of interest" description="Disordered" evidence="1">
    <location>
        <begin position="66"/>
        <end position="86"/>
    </location>
</feature>
<proteinExistence type="predicted"/>